<dbReference type="InterPro" id="IPR006976">
    <property type="entry name" value="VanZ-like"/>
</dbReference>
<gene>
    <name evidence="3" type="ORF">GCM10023188_42850</name>
</gene>
<dbReference type="InterPro" id="IPR053150">
    <property type="entry name" value="Teicoplanin_resist-assoc"/>
</dbReference>
<dbReference type="EMBL" id="BAABHC010000029">
    <property type="protein sequence ID" value="GAA4442772.1"/>
    <property type="molecule type" value="Genomic_DNA"/>
</dbReference>
<evidence type="ECO:0000313" key="4">
    <source>
        <dbReference type="Proteomes" id="UP001500552"/>
    </source>
</evidence>
<dbReference type="RefSeq" id="WP_345162217.1">
    <property type="nucleotide sequence ID" value="NZ_BAABHC010000029.1"/>
</dbReference>
<keyword evidence="1" id="KW-0472">Membrane</keyword>
<organism evidence="3 4">
    <name type="scientific">Pontibacter saemangeumensis</name>
    <dbReference type="NCBI Taxonomy" id="1084525"/>
    <lineage>
        <taxon>Bacteria</taxon>
        <taxon>Pseudomonadati</taxon>
        <taxon>Bacteroidota</taxon>
        <taxon>Cytophagia</taxon>
        <taxon>Cytophagales</taxon>
        <taxon>Hymenobacteraceae</taxon>
        <taxon>Pontibacter</taxon>
    </lineage>
</organism>
<accession>A0ABP8M4W0</accession>
<feature type="transmembrane region" description="Helical" evidence="1">
    <location>
        <begin position="66"/>
        <end position="84"/>
    </location>
</feature>
<feature type="transmembrane region" description="Helical" evidence="1">
    <location>
        <begin position="120"/>
        <end position="138"/>
    </location>
</feature>
<evidence type="ECO:0000313" key="3">
    <source>
        <dbReference type="EMBL" id="GAA4442772.1"/>
    </source>
</evidence>
<proteinExistence type="predicted"/>
<evidence type="ECO:0000256" key="1">
    <source>
        <dbReference type="SAM" id="Phobius"/>
    </source>
</evidence>
<dbReference type="Pfam" id="PF04892">
    <property type="entry name" value="VanZ"/>
    <property type="match status" value="1"/>
</dbReference>
<name>A0ABP8M4W0_9BACT</name>
<evidence type="ECO:0000259" key="2">
    <source>
        <dbReference type="Pfam" id="PF04892"/>
    </source>
</evidence>
<dbReference type="Proteomes" id="UP001500552">
    <property type="component" value="Unassembled WGS sequence"/>
</dbReference>
<comment type="caution">
    <text evidence="3">The sequence shown here is derived from an EMBL/GenBank/DDBJ whole genome shotgun (WGS) entry which is preliminary data.</text>
</comment>
<dbReference type="PANTHER" id="PTHR36834:SF2">
    <property type="entry name" value="MEMBRANE PROTEIN"/>
    <property type="match status" value="1"/>
</dbReference>
<protein>
    <submittedName>
        <fullName evidence="3">VanZ family protein</fullName>
    </submittedName>
</protein>
<feature type="transmembrane region" description="Helical" evidence="1">
    <location>
        <begin position="12"/>
        <end position="31"/>
    </location>
</feature>
<feature type="transmembrane region" description="Helical" evidence="1">
    <location>
        <begin position="93"/>
        <end position="114"/>
    </location>
</feature>
<sequence length="179" mass="20342">MEEQAKGNKVTYRLTTGLFIVYLIVLAWILLLKLGVQFSYMQNRRVNLIPFSEPLILNGQADFGEIILNVLIFVPLGIYAGILFQRWIFGKKLFFFFLISFIVEGLQYILAIGAFDITDIITNTFGGTIGLLLFKAIEKAFNNSVKAQKFINTVAAIGTVLMILFLLFLKMDLLPVRYK</sequence>
<dbReference type="PANTHER" id="PTHR36834">
    <property type="entry name" value="MEMBRANE PROTEIN-RELATED"/>
    <property type="match status" value="1"/>
</dbReference>
<reference evidence="4" key="1">
    <citation type="journal article" date="2019" name="Int. J. Syst. Evol. Microbiol.">
        <title>The Global Catalogue of Microorganisms (GCM) 10K type strain sequencing project: providing services to taxonomists for standard genome sequencing and annotation.</title>
        <authorList>
            <consortium name="The Broad Institute Genomics Platform"/>
            <consortium name="The Broad Institute Genome Sequencing Center for Infectious Disease"/>
            <person name="Wu L."/>
            <person name="Ma J."/>
        </authorList>
    </citation>
    <scope>NUCLEOTIDE SEQUENCE [LARGE SCALE GENOMIC DNA]</scope>
    <source>
        <strain evidence="4">JCM 17926</strain>
    </source>
</reference>
<feature type="transmembrane region" description="Helical" evidence="1">
    <location>
        <begin position="150"/>
        <end position="169"/>
    </location>
</feature>
<keyword evidence="1" id="KW-0812">Transmembrane</keyword>
<keyword evidence="1" id="KW-1133">Transmembrane helix</keyword>
<keyword evidence="4" id="KW-1185">Reference proteome</keyword>
<feature type="domain" description="VanZ-like" evidence="2">
    <location>
        <begin position="19"/>
        <end position="136"/>
    </location>
</feature>